<keyword evidence="3" id="KW-1185">Reference proteome</keyword>
<dbReference type="AlphaFoldDB" id="A0A9K3GV99"/>
<evidence type="ECO:0000313" key="3">
    <source>
        <dbReference type="Proteomes" id="UP000215914"/>
    </source>
</evidence>
<proteinExistence type="predicted"/>
<feature type="region of interest" description="Disordered" evidence="1">
    <location>
        <begin position="1"/>
        <end position="30"/>
    </location>
</feature>
<reference evidence="2" key="2">
    <citation type="submission" date="2020-06" db="EMBL/GenBank/DDBJ databases">
        <title>Helianthus annuus Genome sequencing and assembly Release 2.</title>
        <authorList>
            <person name="Gouzy J."/>
            <person name="Langlade N."/>
            <person name="Munos S."/>
        </authorList>
    </citation>
    <scope>NUCLEOTIDE SEQUENCE</scope>
    <source>
        <tissue evidence="2">Leaves</tissue>
    </source>
</reference>
<evidence type="ECO:0000256" key="1">
    <source>
        <dbReference type="SAM" id="MobiDB-lite"/>
    </source>
</evidence>
<reference evidence="2" key="1">
    <citation type="journal article" date="2017" name="Nature">
        <title>The sunflower genome provides insights into oil metabolism, flowering and Asterid evolution.</title>
        <authorList>
            <person name="Badouin H."/>
            <person name="Gouzy J."/>
            <person name="Grassa C.J."/>
            <person name="Murat F."/>
            <person name="Staton S.E."/>
            <person name="Cottret L."/>
            <person name="Lelandais-Briere C."/>
            <person name="Owens G.L."/>
            <person name="Carrere S."/>
            <person name="Mayjonade B."/>
            <person name="Legrand L."/>
            <person name="Gill N."/>
            <person name="Kane N.C."/>
            <person name="Bowers J.E."/>
            <person name="Hubner S."/>
            <person name="Bellec A."/>
            <person name="Berard A."/>
            <person name="Berges H."/>
            <person name="Blanchet N."/>
            <person name="Boniface M.C."/>
            <person name="Brunel D."/>
            <person name="Catrice O."/>
            <person name="Chaidir N."/>
            <person name="Claudel C."/>
            <person name="Donnadieu C."/>
            <person name="Faraut T."/>
            <person name="Fievet G."/>
            <person name="Helmstetter N."/>
            <person name="King M."/>
            <person name="Knapp S.J."/>
            <person name="Lai Z."/>
            <person name="Le Paslier M.C."/>
            <person name="Lippi Y."/>
            <person name="Lorenzon L."/>
            <person name="Mandel J.R."/>
            <person name="Marage G."/>
            <person name="Marchand G."/>
            <person name="Marquand E."/>
            <person name="Bret-Mestries E."/>
            <person name="Morien E."/>
            <person name="Nambeesan S."/>
            <person name="Nguyen T."/>
            <person name="Pegot-Espagnet P."/>
            <person name="Pouilly N."/>
            <person name="Raftis F."/>
            <person name="Sallet E."/>
            <person name="Schiex T."/>
            <person name="Thomas J."/>
            <person name="Vandecasteele C."/>
            <person name="Vares D."/>
            <person name="Vear F."/>
            <person name="Vautrin S."/>
            <person name="Crespi M."/>
            <person name="Mangin B."/>
            <person name="Burke J.M."/>
            <person name="Salse J."/>
            <person name="Munos S."/>
            <person name="Vincourt P."/>
            <person name="Rieseberg L.H."/>
            <person name="Langlade N.B."/>
        </authorList>
    </citation>
    <scope>NUCLEOTIDE SEQUENCE</scope>
    <source>
        <tissue evidence="2">Leaves</tissue>
    </source>
</reference>
<accession>A0A9K3GV99</accession>
<protein>
    <submittedName>
        <fullName evidence="2">Uncharacterized protein</fullName>
    </submittedName>
</protein>
<sequence length="160" mass="18135">MRGPYAQKKDLHQTSRSPARMTRATPTSKQKAIMCSTPTYNEGRFKAAWARNMNNKWEDEEEDPTYKESTVFSRLHPKHSSYKPATRAGYNPKAEHDYTLSYRPDDMAEDSKFIRKIATAAIDKTKLPHNVGKYNDLTGPDDHLQVFKGAGATGGWNLPT</sequence>
<dbReference type="EMBL" id="MNCJ02000332">
    <property type="protein sequence ID" value="KAF5756745.1"/>
    <property type="molecule type" value="Genomic_DNA"/>
</dbReference>
<dbReference type="Proteomes" id="UP000215914">
    <property type="component" value="Unassembled WGS sequence"/>
</dbReference>
<evidence type="ECO:0000313" key="2">
    <source>
        <dbReference type="EMBL" id="KAF5756745.1"/>
    </source>
</evidence>
<dbReference type="Gramene" id="mRNA:HanXRQr2_Chr17g0818431">
    <property type="protein sequence ID" value="CDS:HanXRQr2_Chr17g0818431.1"/>
    <property type="gene ID" value="HanXRQr2_Chr17g0818431"/>
</dbReference>
<comment type="caution">
    <text evidence="2">The sequence shown here is derived from an EMBL/GenBank/DDBJ whole genome shotgun (WGS) entry which is preliminary data.</text>
</comment>
<organism evidence="2 3">
    <name type="scientific">Helianthus annuus</name>
    <name type="common">Common sunflower</name>
    <dbReference type="NCBI Taxonomy" id="4232"/>
    <lineage>
        <taxon>Eukaryota</taxon>
        <taxon>Viridiplantae</taxon>
        <taxon>Streptophyta</taxon>
        <taxon>Embryophyta</taxon>
        <taxon>Tracheophyta</taxon>
        <taxon>Spermatophyta</taxon>
        <taxon>Magnoliopsida</taxon>
        <taxon>eudicotyledons</taxon>
        <taxon>Gunneridae</taxon>
        <taxon>Pentapetalae</taxon>
        <taxon>asterids</taxon>
        <taxon>campanulids</taxon>
        <taxon>Asterales</taxon>
        <taxon>Asteraceae</taxon>
        <taxon>Asteroideae</taxon>
        <taxon>Heliantheae alliance</taxon>
        <taxon>Heliantheae</taxon>
        <taxon>Helianthus</taxon>
    </lineage>
</organism>
<gene>
    <name evidence="2" type="ORF">HanXRQr2_Chr17g0818431</name>
</gene>
<name>A0A9K3GV99_HELAN</name>